<evidence type="ECO:0000313" key="5">
    <source>
        <dbReference type="Proteomes" id="UP000440004"/>
    </source>
</evidence>
<dbReference type="RefSeq" id="WP_152800744.1">
    <property type="nucleotide sequence ID" value="NZ_WHNX01000001.1"/>
</dbReference>
<proteinExistence type="predicted"/>
<protein>
    <submittedName>
        <fullName evidence="4">N-acetyltransferase</fullName>
        <ecNumber evidence="4">2.3.1.-</ecNumber>
    </submittedName>
</protein>
<dbReference type="Gene3D" id="3.40.630.30">
    <property type="match status" value="1"/>
</dbReference>
<dbReference type="PANTHER" id="PTHR43800">
    <property type="entry name" value="PEPTIDYL-LYSINE N-ACETYLTRANSFERASE YJAB"/>
    <property type="match status" value="1"/>
</dbReference>
<dbReference type="AlphaFoldDB" id="A0A6A7K4P9"/>
<reference evidence="4 5" key="1">
    <citation type="submission" date="2019-10" db="EMBL/GenBank/DDBJ databases">
        <title>Alkalibaculum tamaniensis sp.nov., a new alkaliphilic acetogen, isolated on methoxylated aromatics from a mud volcano.</title>
        <authorList>
            <person name="Khomyakova M.A."/>
            <person name="Merkel A.Y."/>
            <person name="Bonch-Osmolovskaya E.A."/>
            <person name="Slobodkin A.I."/>
        </authorList>
    </citation>
    <scope>NUCLEOTIDE SEQUENCE [LARGE SCALE GENOMIC DNA]</scope>
    <source>
        <strain evidence="4 5">M08DMB</strain>
    </source>
</reference>
<name>A0A6A7K4P9_9FIRM</name>
<evidence type="ECO:0000256" key="2">
    <source>
        <dbReference type="ARBA" id="ARBA00023315"/>
    </source>
</evidence>
<evidence type="ECO:0000313" key="4">
    <source>
        <dbReference type="EMBL" id="MPW24351.1"/>
    </source>
</evidence>
<dbReference type="NCBIfam" id="NF007853">
    <property type="entry name" value="PRK10562.1"/>
    <property type="match status" value="1"/>
</dbReference>
<dbReference type="InterPro" id="IPR000182">
    <property type="entry name" value="GNAT_dom"/>
</dbReference>
<accession>A0A6A7K4P9</accession>
<dbReference type="SUPFAM" id="SSF55729">
    <property type="entry name" value="Acyl-CoA N-acyltransferases (Nat)"/>
    <property type="match status" value="1"/>
</dbReference>
<dbReference type="Proteomes" id="UP000440004">
    <property type="component" value="Unassembled WGS sequence"/>
</dbReference>
<gene>
    <name evidence="4" type="ORF">GC105_00905</name>
</gene>
<evidence type="ECO:0000259" key="3">
    <source>
        <dbReference type="PROSITE" id="PS51186"/>
    </source>
</evidence>
<organism evidence="4 5">
    <name type="scientific">Alkalibaculum sporogenes</name>
    <dbReference type="NCBI Taxonomy" id="2655001"/>
    <lineage>
        <taxon>Bacteria</taxon>
        <taxon>Bacillati</taxon>
        <taxon>Bacillota</taxon>
        <taxon>Clostridia</taxon>
        <taxon>Eubacteriales</taxon>
        <taxon>Eubacteriaceae</taxon>
        <taxon>Alkalibaculum</taxon>
    </lineage>
</organism>
<comment type="caution">
    <text evidence="4">The sequence shown here is derived from an EMBL/GenBank/DDBJ whole genome shotgun (WGS) entry which is preliminary data.</text>
</comment>
<dbReference type="CDD" id="cd04301">
    <property type="entry name" value="NAT_SF"/>
    <property type="match status" value="1"/>
</dbReference>
<dbReference type="PROSITE" id="PS51186">
    <property type="entry name" value="GNAT"/>
    <property type="match status" value="1"/>
</dbReference>
<feature type="domain" description="N-acetyltransferase" evidence="3">
    <location>
        <begin position="1"/>
        <end position="140"/>
    </location>
</feature>
<keyword evidence="1 4" id="KW-0808">Transferase</keyword>
<dbReference type="Pfam" id="PF13673">
    <property type="entry name" value="Acetyltransf_10"/>
    <property type="match status" value="1"/>
</dbReference>
<keyword evidence="2 4" id="KW-0012">Acyltransferase</keyword>
<dbReference type="PANTHER" id="PTHR43800:SF1">
    <property type="entry name" value="PEPTIDYL-LYSINE N-ACETYLTRANSFERASE YJAB"/>
    <property type="match status" value="1"/>
</dbReference>
<sequence length="140" mass="16549">MIRKFEMDDLTDVMNIWLESNIKAHDFIEKNYWQGNYELVKEMLPNATIFTYVDNKIIRGFVGLIGNHIAGIFVDIESQSKGIGKTLLHHVKEIYSSISLQVYKNNDNAVQFYLKEDFVITKEQIDENTKEIEYVMYWEK</sequence>
<dbReference type="GO" id="GO:0016747">
    <property type="term" value="F:acyltransferase activity, transferring groups other than amino-acyl groups"/>
    <property type="evidence" value="ECO:0007669"/>
    <property type="project" value="InterPro"/>
</dbReference>
<dbReference type="EMBL" id="WHNX01000001">
    <property type="protein sequence ID" value="MPW24351.1"/>
    <property type="molecule type" value="Genomic_DNA"/>
</dbReference>
<keyword evidence="5" id="KW-1185">Reference proteome</keyword>
<dbReference type="InterPro" id="IPR016181">
    <property type="entry name" value="Acyl_CoA_acyltransferase"/>
</dbReference>
<evidence type="ECO:0000256" key="1">
    <source>
        <dbReference type="ARBA" id="ARBA00022679"/>
    </source>
</evidence>
<dbReference type="EC" id="2.3.1.-" evidence="4"/>